<accession>A0A0G1RJD3</accession>
<organism evidence="2 3">
    <name type="scientific">Candidatus Nomurabacteria bacterium GW2011_GWA1_46_11</name>
    <dbReference type="NCBI Taxonomy" id="1618732"/>
    <lineage>
        <taxon>Bacteria</taxon>
        <taxon>Candidatus Nomuraibacteriota</taxon>
    </lineage>
</organism>
<evidence type="ECO:0000313" key="3">
    <source>
        <dbReference type="Proteomes" id="UP000034107"/>
    </source>
</evidence>
<dbReference type="Proteomes" id="UP000034107">
    <property type="component" value="Unassembled WGS sequence"/>
</dbReference>
<dbReference type="Gene3D" id="3.30.40.250">
    <property type="match status" value="1"/>
</dbReference>
<dbReference type="InterPro" id="IPR003776">
    <property type="entry name" value="YcaO-like_dom"/>
</dbReference>
<dbReference type="EMBL" id="LCLS01000022">
    <property type="protein sequence ID" value="KKU21050.1"/>
    <property type="molecule type" value="Genomic_DNA"/>
</dbReference>
<dbReference type="Gene3D" id="3.30.160.660">
    <property type="match status" value="1"/>
</dbReference>
<dbReference type="Pfam" id="PF02624">
    <property type="entry name" value="YcaO"/>
    <property type="match status" value="1"/>
</dbReference>
<protein>
    <recommendedName>
        <fullName evidence="1">YcaO domain-containing protein</fullName>
    </recommendedName>
</protein>
<dbReference type="PANTHER" id="PTHR37809:SF1">
    <property type="entry name" value="RIBOSOMAL PROTEIN S12 METHYLTHIOTRANSFERASE ACCESSORY FACTOR YCAO"/>
    <property type="match status" value="1"/>
</dbReference>
<reference evidence="2 3" key="1">
    <citation type="journal article" date="2015" name="Nature">
        <title>rRNA introns, odd ribosomes, and small enigmatic genomes across a large radiation of phyla.</title>
        <authorList>
            <person name="Brown C.T."/>
            <person name="Hug L.A."/>
            <person name="Thomas B.C."/>
            <person name="Sharon I."/>
            <person name="Castelle C.J."/>
            <person name="Singh A."/>
            <person name="Wilkins M.J."/>
            <person name="Williams K.H."/>
            <person name="Banfield J.F."/>
        </authorList>
    </citation>
    <scope>NUCLEOTIDE SEQUENCE [LARGE SCALE GENOMIC DNA]</scope>
</reference>
<evidence type="ECO:0000313" key="2">
    <source>
        <dbReference type="EMBL" id="KKU21050.1"/>
    </source>
</evidence>
<dbReference type="PROSITE" id="PS51664">
    <property type="entry name" value="YCAO"/>
    <property type="match status" value="1"/>
</dbReference>
<proteinExistence type="predicted"/>
<name>A0A0G1RJD3_9BACT</name>
<dbReference type="AlphaFoldDB" id="A0A0G1RJD3"/>
<dbReference type="Gene3D" id="3.30.1330.230">
    <property type="match status" value="1"/>
</dbReference>
<comment type="caution">
    <text evidence="2">The sequence shown here is derived from an EMBL/GenBank/DDBJ whole genome shotgun (WGS) entry which is preliminary data.</text>
</comment>
<sequence length="497" mass="57413">MTSNGRDVYRHEWQRALQFRKDIPLLLESFPKTTQLERKLLTRVLTLLGENFNIRFEAKPIEKFAEFPPDLWEPLTVASKLQELKIITHIEKQKMLSDEPKLFRYFVGVEGTRSSGQHGLGASFFSEVDALWAAIGEAVDRYSLIHFAPKWFRDAPYQQLVGQALDIFSLAGLSSERRAQEGFRHRLQFDETTVFRWVKGYSLTNARKILVPLQLITLYHWAQEEAILRVPVSTGNAVGRNLHEAIYRGMLEVIERDAFMITWLRKLSPPQLDLMGFPSPHVQQIVKMFERYRLELKVIILPTDTPCHVILAVILDRVPKSVFLTLGMKASLNLEEAIIGAIQEALSSRLISRGLLPLEREELPELGEVEKIGRLERYRIWGSRPDLEPEIEFLWKGEAKSSTELNSYPFQELRGALEHLLEHFRRTGIEVVYVENIPEHIRGKIPLTSAYVIIPKFQPLHLTESLPYFYGERLHTVPQKLGYQPIQGINQIPHPFP</sequence>
<feature type="domain" description="YcaO" evidence="1">
    <location>
        <begin position="119"/>
        <end position="497"/>
    </location>
</feature>
<gene>
    <name evidence="2" type="ORF">UX31_C0022G0007</name>
</gene>
<dbReference type="PANTHER" id="PTHR37809">
    <property type="entry name" value="RIBOSOMAL PROTEIN S12 METHYLTHIOTRANSFERASE ACCESSORY FACTOR YCAO"/>
    <property type="match status" value="1"/>
</dbReference>
<evidence type="ECO:0000259" key="1">
    <source>
        <dbReference type="PROSITE" id="PS51664"/>
    </source>
</evidence>